<organism evidence="3 4">
    <name type="scientific">Armadillidium nasatum</name>
    <dbReference type="NCBI Taxonomy" id="96803"/>
    <lineage>
        <taxon>Eukaryota</taxon>
        <taxon>Metazoa</taxon>
        <taxon>Ecdysozoa</taxon>
        <taxon>Arthropoda</taxon>
        <taxon>Crustacea</taxon>
        <taxon>Multicrustacea</taxon>
        <taxon>Malacostraca</taxon>
        <taxon>Eumalacostraca</taxon>
        <taxon>Peracarida</taxon>
        <taxon>Isopoda</taxon>
        <taxon>Oniscidea</taxon>
        <taxon>Crinocheta</taxon>
        <taxon>Armadillidiidae</taxon>
        <taxon>Armadillidium</taxon>
    </lineage>
</organism>
<evidence type="ECO:0000313" key="4">
    <source>
        <dbReference type="Proteomes" id="UP000326759"/>
    </source>
</evidence>
<evidence type="ECO:0000256" key="1">
    <source>
        <dbReference type="ARBA" id="ARBA00009947"/>
    </source>
</evidence>
<dbReference type="InterPro" id="IPR002164">
    <property type="entry name" value="NAP_family"/>
</dbReference>
<dbReference type="GO" id="GO:0005634">
    <property type="term" value="C:nucleus"/>
    <property type="evidence" value="ECO:0007669"/>
    <property type="project" value="InterPro"/>
</dbReference>
<dbReference type="GO" id="GO:0006334">
    <property type="term" value="P:nucleosome assembly"/>
    <property type="evidence" value="ECO:0007669"/>
    <property type="project" value="InterPro"/>
</dbReference>
<dbReference type="OrthoDB" id="27325at2759"/>
<proteinExistence type="inferred from homology"/>
<accession>A0A5N5TJF5</accession>
<gene>
    <name evidence="3" type="ORF">Anas_09261</name>
</gene>
<keyword evidence="4" id="KW-1185">Reference proteome</keyword>
<name>A0A5N5TJF5_9CRUS</name>
<evidence type="ECO:0008006" key="5">
    <source>
        <dbReference type="Google" id="ProtNLM"/>
    </source>
</evidence>
<dbReference type="Proteomes" id="UP000326759">
    <property type="component" value="Unassembled WGS sequence"/>
</dbReference>
<dbReference type="InterPro" id="IPR037231">
    <property type="entry name" value="NAP-like_sf"/>
</dbReference>
<evidence type="ECO:0000256" key="2">
    <source>
        <dbReference type="RuleBase" id="RU003876"/>
    </source>
</evidence>
<sequence>MGFTLEFHFAKNEYFTNKVLVKNYEKIIYDPSKDHLFGNQVPEIRAVRGCKINWKEGKNVTIDITKEITQISISKFRTDTKITQQDSFFDFFSLPDIPSNFGPLREQYEKHRVATF</sequence>
<dbReference type="AlphaFoldDB" id="A0A5N5TJF5"/>
<comment type="similarity">
    <text evidence="1 2">Belongs to the nucleosome assembly protein (NAP) family.</text>
</comment>
<dbReference type="Pfam" id="PF00956">
    <property type="entry name" value="NAP"/>
    <property type="match status" value="1"/>
</dbReference>
<reference evidence="3 4" key="1">
    <citation type="journal article" date="2019" name="PLoS Biol.">
        <title>Sex chromosomes control vertical transmission of feminizing Wolbachia symbionts in an isopod.</title>
        <authorList>
            <person name="Becking T."/>
            <person name="Chebbi M.A."/>
            <person name="Giraud I."/>
            <person name="Moumen B."/>
            <person name="Laverre T."/>
            <person name="Caubet Y."/>
            <person name="Peccoud J."/>
            <person name="Gilbert C."/>
            <person name="Cordaux R."/>
        </authorList>
    </citation>
    <scope>NUCLEOTIDE SEQUENCE [LARGE SCALE GENOMIC DNA]</scope>
    <source>
        <strain evidence="3">ANa2</strain>
        <tissue evidence="3">Whole body excluding digestive tract and cuticle</tissue>
    </source>
</reference>
<evidence type="ECO:0000313" key="3">
    <source>
        <dbReference type="EMBL" id="KAB7506285.1"/>
    </source>
</evidence>
<dbReference type="Gene3D" id="3.30.1120.90">
    <property type="entry name" value="Nucleosome assembly protein"/>
    <property type="match status" value="1"/>
</dbReference>
<protein>
    <recommendedName>
        <fullName evidence="5">Nucleosome assembly protein 1-like 1</fullName>
    </recommendedName>
</protein>
<dbReference type="EMBL" id="SEYY01000895">
    <property type="protein sequence ID" value="KAB7506285.1"/>
    <property type="molecule type" value="Genomic_DNA"/>
</dbReference>
<comment type="caution">
    <text evidence="3">The sequence shown here is derived from an EMBL/GenBank/DDBJ whole genome shotgun (WGS) entry which is preliminary data.</text>
</comment>
<dbReference type="SUPFAM" id="SSF143113">
    <property type="entry name" value="NAP-like"/>
    <property type="match status" value="1"/>
</dbReference>
<dbReference type="PANTHER" id="PTHR11875">
    <property type="entry name" value="TESTIS-SPECIFIC Y-ENCODED PROTEIN"/>
    <property type="match status" value="1"/>
</dbReference>